<dbReference type="eggNOG" id="COG4241">
    <property type="taxonomic scope" value="Bacteria"/>
</dbReference>
<reference evidence="2 3" key="1">
    <citation type="submission" date="2008-12" db="EMBL/GenBank/DDBJ databases">
        <authorList>
            <person name="Fulton L."/>
            <person name="Clifton S."/>
            <person name="Fulton B."/>
            <person name="Xu J."/>
            <person name="Minx P."/>
            <person name="Pepin K.H."/>
            <person name="Johnson M."/>
            <person name="Bhonagiri V."/>
            <person name="Nash W.E."/>
            <person name="Mardis E.R."/>
            <person name="Wilson R.K."/>
        </authorList>
    </citation>
    <scope>NUCLEOTIDE SEQUENCE [LARGE SCALE GENOMIC DNA]</scope>
    <source>
        <strain evidence="2 3">DSM 12042</strain>
    </source>
</reference>
<dbReference type="PANTHER" id="PTHR41324:SF1">
    <property type="entry name" value="DUF2232 DOMAIN-CONTAINING PROTEIN"/>
    <property type="match status" value="1"/>
</dbReference>
<dbReference type="PANTHER" id="PTHR41324">
    <property type="entry name" value="MEMBRANE PROTEIN-RELATED"/>
    <property type="match status" value="1"/>
</dbReference>
<accession>B9Y3H2</accession>
<evidence type="ECO:0008006" key="4">
    <source>
        <dbReference type="Google" id="ProtNLM"/>
    </source>
</evidence>
<dbReference type="EMBL" id="ACCF01000019">
    <property type="protein sequence ID" value="EEF69465.1"/>
    <property type="molecule type" value="Genomic_DNA"/>
</dbReference>
<keyword evidence="1" id="KW-0812">Transmembrane</keyword>
<feature type="transmembrane region" description="Helical" evidence="1">
    <location>
        <begin position="113"/>
        <end position="141"/>
    </location>
</feature>
<comment type="caution">
    <text evidence="2">The sequence shown here is derived from an EMBL/GenBank/DDBJ whole genome shotgun (WGS) entry which is preliminary data.</text>
</comment>
<keyword evidence="1" id="KW-1133">Transmembrane helix</keyword>
<evidence type="ECO:0000313" key="2">
    <source>
        <dbReference type="EMBL" id="EEF69465.1"/>
    </source>
</evidence>
<dbReference type="HOGENOM" id="CLU_905348_0_0_9"/>
<organism evidence="2 3">
    <name type="scientific">Holdemania filiformis DSM 12042</name>
    <dbReference type="NCBI Taxonomy" id="545696"/>
    <lineage>
        <taxon>Bacteria</taxon>
        <taxon>Bacillati</taxon>
        <taxon>Bacillota</taxon>
        <taxon>Erysipelotrichia</taxon>
        <taxon>Erysipelotrichales</taxon>
        <taxon>Erysipelotrichaceae</taxon>
        <taxon>Holdemania</taxon>
    </lineage>
</organism>
<feature type="transmembrane region" description="Helical" evidence="1">
    <location>
        <begin position="248"/>
        <end position="274"/>
    </location>
</feature>
<evidence type="ECO:0000256" key="1">
    <source>
        <dbReference type="SAM" id="Phobius"/>
    </source>
</evidence>
<dbReference type="STRING" id="545696.HOLDEFILI_00347"/>
<keyword evidence="1" id="KW-0472">Membrane</keyword>
<sequence length="318" mass="35514">MEVFAIHRRDNMNNSVRKITDGAMMVALIGLFLFINRQLAGLLDLYAAWLVPLPMVMYAVKYGWKSALVPFVSVIFLSFIIAGPQTWFYVITACVCGVVYGQGVKSGWNNLRLMLTTMIFTILSNLITTVLFASFFGYDIAMEISEMGKMMTQMSENFNVQLPASLDITGFLKMIFVLSAVLTGVMEGIIVHLLSNFMLKRMKIKVAPPKPLSEIMIPKALAYVCFLLFIASNFTSRLATLPSWATELILIGGVLGALVLVFFGYICCLVYGAVRYHKNVALFVILITFLMLPIMLPLLAIVGFLYVTTDMREKILGR</sequence>
<feature type="transmembrane region" description="Helical" evidence="1">
    <location>
        <begin position="21"/>
        <end position="40"/>
    </location>
</feature>
<dbReference type="AlphaFoldDB" id="B9Y3H2"/>
<proteinExistence type="predicted"/>
<dbReference type="InterPro" id="IPR018710">
    <property type="entry name" value="DUF2232"/>
</dbReference>
<dbReference type="Proteomes" id="UP000005950">
    <property type="component" value="Unassembled WGS sequence"/>
</dbReference>
<reference evidence="2 3" key="2">
    <citation type="submission" date="2009-02" db="EMBL/GenBank/DDBJ databases">
        <title>Draft genome sequence of Holdemania filiformis DSM 12042.</title>
        <authorList>
            <person name="Sudarsanam P."/>
            <person name="Ley R."/>
            <person name="Guruge J."/>
            <person name="Turnbaugh P.J."/>
            <person name="Mahowald M."/>
            <person name="Liep D."/>
            <person name="Gordon J."/>
        </authorList>
    </citation>
    <scope>NUCLEOTIDE SEQUENCE [LARGE SCALE GENOMIC DNA]</scope>
    <source>
        <strain evidence="2 3">DSM 12042</strain>
    </source>
</reference>
<feature type="transmembrane region" description="Helical" evidence="1">
    <location>
        <begin position="71"/>
        <end position="101"/>
    </location>
</feature>
<feature type="transmembrane region" description="Helical" evidence="1">
    <location>
        <begin position="280"/>
        <end position="308"/>
    </location>
</feature>
<protein>
    <recommendedName>
        <fullName evidence="4">DUF2232 domain-containing protein</fullName>
    </recommendedName>
</protein>
<evidence type="ECO:0000313" key="3">
    <source>
        <dbReference type="Proteomes" id="UP000005950"/>
    </source>
</evidence>
<feature type="transmembrane region" description="Helical" evidence="1">
    <location>
        <begin position="175"/>
        <end position="195"/>
    </location>
</feature>
<name>B9Y3H2_9FIRM</name>
<feature type="transmembrane region" description="Helical" evidence="1">
    <location>
        <begin position="215"/>
        <end position="236"/>
    </location>
</feature>
<dbReference type="Pfam" id="PF09991">
    <property type="entry name" value="DUF2232"/>
    <property type="match status" value="1"/>
</dbReference>
<gene>
    <name evidence="2" type="ORF">HOLDEFILI_00347</name>
</gene>